<accession>A0A413KAT5</accession>
<comment type="caution">
    <text evidence="3">The sequence shown here is derived from an EMBL/GenBank/DDBJ whole genome shotgun (WGS) entry which is preliminary data.</text>
</comment>
<protein>
    <submittedName>
        <fullName evidence="3">Alpha/beta hydrolase</fullName>
    </submittedName>
</protein>
<dbReference type="PANTHER" id="PTHR48081">
    <property type="entry name" value="AB HYDROLASE SUPERFAMILY PROTEIN C4A8.06C"/>
    <property type="match status" value="1"/>
</dbReference>
<evidence type="ECO:0000259" key="2">
    <source>
        <dbReference type="Pfam" id="PF20434"/>
    </source>
</evidence>
<dbReference type="EMBL" id="QSDK01000022">
    <property type="protein sequence ID" value="RGY75011.1"/>
    <property type="molecule type" value="Genomic_DNA"/>
</dbReference>
<dbReference type="InterPro" id="IPR049492">
    <property type="entry name" value="BD-FAE-like_dom"/>
</dbReference>
<sequence>MAAVLICRCGCSRLALTICPRRMPEGGWPVIVFVRGSAFHEQNVTDYSNYFVRIAEQGYVVAALKYRHSDIAPFPVQMQDCKTAVRFMRKNAERFHCNKDRIALWGDSSDGHTVLMAGFTGNRAPDTDSVALAHCVWCSIGFPIVCDLL</sequence>
<evidence type="ECO:0000313" key="4">
    <source>
        <dbReference type="Proteomes" id="UP000284163"/>
    </source>
</evidence>
<dbReference type="PANTHER" id="PTHR48081:SF13">
    <property type="entry name" value="ALPHA_BETA HYDROLASE"/>
    <property type="match status" value="1"/>
</dbReference>
<dbReference type="InterPro" id="IPR029058">
    <property type="entry name" value="AB_hydrolase_fold"/>
</dbReference>
<organism evidence="3 4">
    <name type="scientific">Bifidobacterium pseudocatenulatum</name>
    <dbReference type="NCBI Taxonomy" id="28026"/>
    <lineage>
        <taxon>Bacteria</taxon>
        <taxon>Bacillati</taxon>
        <taxon>Actinomycetota</taxon>
        <taxon>Actinomycetes</taxon>
        <taxon>Bifidobacteriales</taxon>
        <taxon>Bifidobacteriaceae</taxon>
        <taxon>Bifidobacterium</taxon>
    </lineage>
</organism>
<feature type="domain" description="BD-FAE-like" evidence="2">
    <location>
        <begin position="25"/>
        <end position="123"/>
    </location>
</feature>
<dbReference type="GO" id="GO:0016787">
    <property type="term" value="F:hydrolase activity"/>
    <property type="evidence" value="ECO:0007669"/>
    <property type="project" value="UniProtKB-KW"/>
</dbReference>
<evidence type="ECO:0000313" key="3">
    <source>
        <dbReference type="EMBL" id="RGY75011.1"/>
    </source>
</evidence>
<dbReference type="AlphaFoldDB" id="A0A413KAT5"/>
<dbReference type="Gene3D" id="3.40.50.1820">
    <property type="entry name" value="alpha/beta hydrolase"/>
    <property type="match status" value="1"/>
</dbReference>
<name>A0A413KAT5_BIFPS</name>
<proteinExistence type="predicted"/>
<dbReference type="Pfam" id="PF20434">
    <property type="entry name" value="BD-FAE"/>
    <property type="match status" value="1"/>
</dbReference>
<gene>
    <name evidence="3" type="ORF">DXA22_09630</name>
</gene>
<dbReference type="InterPro" id="IPR050300">
    <property type="entry name" value="GDXG_lipolytic_enzyme"/>
</dbReference>
<dbReference type="Proteomes" id="UP000284163">
    <property type="component" value="Unassembled WGS sequence"/>
</dbReference>
<keyword evidence="1 3" id="KW-0378">Hydrolase</keyword>
<evidence type="ECO:0000256" key="1">
    <source>
        <dbReference type="ARBA" id="ARBA00022801"/>
    </source>
</evidence>
<dbReference type="SUPFAM" id="SSF53474">
    <property type="entry name" value="alpha/beta-Hydrolases"/>
    <property type="match status" value="1"/>
</dbReference>
<reference evidence="3 4" key="1">
    <citation type="submission" date="2018-08" db="EMBL/GenBank/DDBJ databases">
        <title>A genome reference for cultivated species of the human gut microbiota.</title>
        <authorList>
            <person name="Zou Y."/>
            <person name="Xue W."/>
            <person name="Luo G."/>
        </authorList>
    </citation>
    <scope>NUCLEOTIDE SEQUENCE [LARGE SCALE GENOMIC DNA]</scope>
    <source>
        <strain evidence="3 4">CF01-1</strain>
    </source>
</reference>